<reference evidence="3" key="1">
    <citation type="submission" date="2016-10" db="EMBL/GenBank/DDBJ databases">
        <title>Comparative genomics uncovers the prolific and rare metabolic potential of the cyanobacterial genus Moorea.</title>
        <authorList>
            <person name="Leao T."/>
            <person name="Castelao G."/>
            <person name="Korobeynikov A."/>
            <person name="Monroe E.A."/>
            <person name="Podell S."/>
            <person name="Glukhov E."/>
            <person name="Allen E."/>
            <person name="Gerwick W.H."/>
            <person name="Gerwick L."/>
        </authorList>
    </citation>
    <scope>NUCLEOTIDE SEQUENCE [LARGE SCALE GENOMIC DNA]</scope>
    <source>
        <strain evidence="3">PAL-8-15-08-1</strain>
    </source>
</reference>
<evidence type="ECO:0000313" key="3">
    <source>
        <dbReference type="Proteomes" id="UP000177870"/>
    </source>
</evidence>
<evidence type="ECO:0000256" key="1">
    <source>
        <dbReference type="SAM" id="Phobius"/>
    </source>
</evidence>
<feature type="transmembrane region" description="Helical" evidence="1">
    <location>
        <begin position="6"/>
        <end position="26"/>
    </location>
</feature>
<accession>A0A1D8TMK4</accession>
<keyword evidence="1" id="KW-0812">Transmembrane</keyword>
<name>A0A1D8TMK4_9CYAN</name>
<dbReference type="AlphaFoldDB" id="A0A1D8TMK4"/>
<gene>
    <name evidence="2" type="ORF">BJP34_04450</name>
</gene>
<evidence type="ECO:0000313" key="2">
    <source>
        <dbReference type="EMBL" id="AOW98802.1"/>
    </source>
</evidence>
<organism evidence="2 3">
    <name type="scientific">Moorena producens PAL-8-15-08-1</name>
    <dbReference type="NCBI Taxonomy" id="1458985"/>
    <lineage>
        <taxon>Bacteria</taxon>
        <taxon>Bacillati</taxon>
        <taxon>Cyanobacteriota</taxon>
        <taxon>Cyanophyceae</taxon>
        <taxon>Coleofasciculales</taxon>
        <taxon>Coleofasciculaceae</taxon>
        <taxon>Moorena</taxon>
    </lineage>
</organism>
<keyword evidence="1" id="KW-0472">Membrane</keyword>
<protein>
    <submittedName>
        <fullName evidence="2">Uncharacterized protein</fullName>
    </submittedName>
</protein>
<keyword evidence="1" id="KW-1133">Transmembrane helix</keyword>
<proteinExistence type="predicted"/>
<dbReference type="KEGG" id="mpro:BJP34_04450"/>
<dbReference type="Proteomes" id="UP000177870">
    <property type="component" value="Chromosome"/>
</dbReference>
<dbReference type="EMBL" id="CP017599">
    <property type="protein sequence ID" value="AOW98802.1"/>
    <property type="molecule type" value="Genomic_DNA"/>
</dbReference>
<sequence>MSVGLWVLVKFKFTGTVGILVLFCQFRGSPFTLSKRDNYASTAACKRTRSSLFRSIPSMLSSGILMVMFI</sequence>